<feature type="compositionally biased region" description="Acidic residues" evidence="1">
    <location>
        <begin position="106"/>
        <end position="120"/>
    </location>
</feature>
<dbReference type="Proteomes" id="UP000760494">
    <property type="component" value="Unassembled WGS sequence"/>
</dbReference>
<evidence type="ECO:0000313" key="3">
    <source>
        <dbReference type="Proteomes" id="UP000760494"/>
    </source>
</evidence>
<accession>A0A2H3T173</accession>
<evidence type="ECO:0000313" key="2">
    <source>
        <dbReference type="EMBL" id="VTT79736.1"/>
    </source>
</evidence>
<feature type="region of interest" description="Disordered" evidence="1">
    <location>
        <begin position="64"/>
        <end position="120"/>
    </location>
</feature>
<gene>
    <name evidence="2" type="ORF">C2S_11453</name>
</gene>
<comment type="caution">
    <text evidence="2">The sequence shown here is derived from an EMBL/GenBank/DDBJ whole genome shotgun (WGS) entry which is preliminary data.</text>
</comment>
<protein>
    <submittedName>
        <fullName evidence="2">Uncharacterized protein</fullName>
    </submittedName>
</protein>
<proteinExistence type="predicted"/>
<name>A0A2H3T173_FUSFU</name>
<feature type="compositionally biased region" description="Polar residues" evidence="1">
    <location>
        <begin position="65"/>
        <end position="85"/>
    </location>
</feature>
<dbReference type="EMBL" id="CABFJX010000398">
    <property type="protein sequence ID" value="VTT79736.1"/>
    <property type="molecule type" value="Genomic_DNA"/>
</dbReference>
<reference evidence="2" key="1">
    <citation type="submission" date="2019-05" db="EMBL/GenBank/DDBJ databases">
        <authorList>
            <person name="Piombo E."/>
        </authorList>
    </citation>
    <scope>NUCLEOTIDE SEQUENCE</scope>
    <source>
        <strain evidence="2">C2S</strain>
    </source>
</reference>
<evidence type="ECO:0000256" key="1">
    <source>
        <dbReference type="SAM" id="MobiDB-lite"/>
    </source>
</evidence>
<sequence>MVFLTLLLSRRYTSTKLNIATQTDPLQSRHFTKYKSTVSPTPIMTPINGIDTNNDDQLEYLAETIPSSPTHNPLSSTSKTKTSGDMGSPKLFITKQASPEAGNDSDPCDLLEAPELECKI</sequence>
<organism evidence="2 3">
    <name type="scientific">Fusarium fujikuroi</name>
    <name type="common">Bakanae and foot rot disease fungus</name>
    <name type="synonym">Gibberella fujikuroi</name>
    <dbReference type="NCBI Taxonomy" id="5127"/>
    <lineage>
        <taxon>Eukaryota</taxon>
        <taxon>Fungi</taxon>
        <taxon>Dikarya</taxon>
        <taxon>Ascomycota</taxon>
        <taxon>Pezizomycotina</taxon>
        <taxon>Sordariomycetes</taxon>
        <taxon>Hypocreomycetidae</taxon>
        <taxon>Hypocreales</taxon>
        <taxon>Nectriaceae</taxon>
        <taxon>Fusarium</taxon>
        <taxon>Fusarium fujikuroi species complex</taxon>
    </lineage>
</organism>
<dbReference type="AlphaFoldDB" id="A0A2H3T173"/>